<keyword evidence="3" id="KW-1133">Transmembrane helix</keyword>
<evidence type="ECO:0000256" key="2">
    <source>
        <dbReference type="ARBA" id="ARBA00022737"/>
    </source>
</evidence>
<feature type="transmembrane region" description="Helical" evidence="3">
    <location>
        <begin position="62"/>
        <end position="79"/>
    </location>
</feature>
<dbReference type="Pfam" id="PF13855">
    <property type="entry name" value="LRR_8"/>
    <property type="match status" value="1"/>
</dbReference>
<keyword evidence="2" id="KW-0677">Repeat</keyword>
<dbReference type="HOGENOM" id="CLU_442986_0_0_1"/>
<protein>
    <submittedName>
        <fullName evidence="4">Uncharacterized protein</fullName>
    </submittedName>
</protein>
<dbReference type="PANTHER" id="PTHR24366">
    <property type="entry name" value="IG(IMMUNOGLOBULIN) AND LRR(LEUCINE RICH REPEAT) DOMAINS"/>
    <property type="match status" value="1"/>
</dbReference>
<dbReference type="EMBL" id="CAQQ02015069">
    <property type="status" value="NOT_ANNOTATED_CDS"/>
    <property type="molecule type" value="Genomic_DNA"/>
</dbReference>
<dbReference type="EnsemblMetazoa" id="MESCA006974-RA">
    <property type="protein sequence ID" value="MESCA006974-PA"/>
    <property type="gene ID" value="MESCA006974"/>
</dbReference>
<organism evidence="4 5">
    <name type="scientific">Megaselia scalaris</name>
    <name type="common">Humpbacked fly</name>
    <name type="synonym">Phora scalaris</name>
    <dbReference type="NCBI Taxonomy" id="36166"/>
    <lineage>
        <taxon>Eukaryota</taxon>
        <taxon>Metazoa</taxon>
        <taxon>Ecdysozoa</taxon>
        <taxon>Arthropoda</taxon>
        <taxon>Hexapoda</taxon>
        <taxon>Insecta</taxon>
        <taxon>Pterygota</taxon>
        <taxon>Neoptera</taxon>
        <taxon>Endopterygota</taxon>
        <taxon>Diptera</taxon>
        <taxon>Brachycera</taxon>
        <taxon>Muscomorpha</taxon>
        <taxon>Platypezoidea</taxon>
        <taxon>Phoridae</taxon>
        <taxon>Megaseliini</taxon>
        <taxon>Megaselia</taxon>
    </lineage>
</organism>
<dbReference type="AlphaFoldDB" id="T1GTE4"/>
<dbReference type="InterPro" id="IPR032675">
    <property type="entry name" value="LRR_dom_sf"/>
</dbReference>
<keyword evidence="3" id="KW-0812">Transmembrane</keyword>
<evidence type="ECO:0000256" key="3">
    <source>
        <dbReference type="SAM" id="Phobius"/>
    </source>
</evidence>
<dbReference type="Gene3D" id="3.40.50.10140">
    <property type="entry name" value="Toll/interleukin-1 receptor homology (TIR) domain"/>
    <property type="match status" value="1"/>
</dbReference>
<keyword evidence="1" id="KW-0433">Leucine-rich repeat</keyword>
<name>T1GTE4_MEGSC</name>
<dbReference type="SUPFAM" id="SSF52200">
    <property type="entry name" value="Toll/Interleukin receptor TIR domain"/>
    <property type="match status" value="1"/>
</dbReference>
<dbReference type="PROSITE" id="PS51450">
    <property type="entry name" value="LRR"/>
    <property type="match status" value="2"/>
</dbReference>
<keyword evidence="3" id="KW-0472">Membrane</keyword>
<evidence type="ECO:0000256" key="1">
    <source>
        <dbReference type="ARBA" id="ARBA00022614"/>
    </source>
</evidence>
<dbReference type="PANTHER" id="PTHR24366:SF96">
    <property type="entry name" value="LEUCINE RICH REPEAT CONTAINING 53"/>
    <property type="match status" value="1"/>
</dbReference>
<dbReference type="Gene3D" id="3.80.10.10">
    <property type="entry name" value="Ribonuclease Inhibitor"/>
    <property type="match status" value="1"/>
</dbReference>
<proteinExistence type="predicted"/>
<sequence length="617" mass="72433">MDDNAAAKNIYARVEEVKRRGRQRAIWIELVEKDAKEIRIPSWKSTFRNCCSYSANFALRMFANKMYYLIFLLMTYVIFSDEVQKSCSDFKNNTDFLCDDSDLFPILIYGKSFNDPKRIEFKWMNQSLVIECKKYDQTVKEFNISFENVSELKITNCFIRLHNIFKFFPNLIESKKLGSQLLPGANMEDFPIIFSSKHLGVYHFKNIENLEELSFSGMPIQNLTLDNNSLKILDLSSGSFESFPDIVFKNNSTLTSLIFQFNNIHIVENLFGYDFNNIEKLDLKGNYITNLPVLAFPKLKYLDLNLCCNKLEHLPRKLFSSLKKLIVLDLSENQISSFHDYIFQPLENIRRINLSKNKLKTFNYKAFLEGVYSMARDLQFQDIKLNIDLELPSYDELTTGSLDLRDNDNYLLDTFNPTKLNNELNTSKTKKSWIFNINVLNKTECYCHLYDIYLLLTLKQSFENLKFVELSVMCDIPTKNYLDEYSEKDFQSMTNPRTCPGNCIESVSRLDCSNSGMTTIPEINERNIKELDLRNNKLMLEFRTACASSLKEKRPRLIVILCQEIEELDQLDSEIKAYFNSNTYLSWNDKLFWSRLKYALPHRKGEHKYNDIELEEI</sequence>
<dbReference type="InterPro" id="IPR001611">
    <property type="entry name" value="Leu-rich_rpt"/>
</dbReference>
<dbReference type="STRING" id="36166.T1GTE4"/>
<evidence type="ECO:0000313" key="5">
    <source>
        <dbReference type="Proteomes" id="UP000015102"/>
    </source>
</evidence>
<dbReference type="InterPro" id="IPR035897">
    <property type="entry name" value="Toll_tir_struct_dom_sf"/>
</dbReference>
<dbReference type="Proteomes" id="UP000015102">
    <property type="component" value="Unassembled WGS sequence"/>
</dbReference>
<dbReference type="SUPFAM" id="SSF52058">
    <property type="entry name" value="L domain-like"/>
    <property type="match status" value="1"/>
</dbReference>
<dbReference type="SMART" id="SM00369">
    <property type="entry name" value="LRR_TYP"/>
    <property type="match status" value="4"/>
</dbReference>
<dbReference type="EMBL" id="CAQQ02015068">
    <property type="status" value="NOT_ANNOTATED_CDS"/>
    <property type="molecule type" value="Genomic_DNA"/>
</dbReference>
<accession>T1GTE4</accession>
<keyword evidence="5" id="KW-1185">Reference proteome</keyword>
<evidence type="ECO:0000313" key="4">
    <source>
        <dbReference type="EnsemblMetazoa" id="MESCA006974-PA"/>
    </source>
</evidence>
<dbReference type="InterPro" id="IPR003591">
    <property type="entry name" value="Leu-rich_rpt_typical-subtyp"/>
</dbReference>
<reference evidence="5" key="1">
    <citation type="submission" date="2013-02" db="EMBL/GenBank/DDBJ databases">
        <authorList>
            <person name="Hughes D."/>
        </authorList>
    </citation>
    <scope>NUCLEOTIDE SEQUENCE</scope>
    <source>
        <strain>Durham</strain>
        <strain evidence="5">NC isolate 2 -- Noor lab</strain>
    </source>
</reference>
<reference evidence="4" key="2">
    <citation type="submission" date="2015-06" db="UniProtKB">
        <authorList>
            <consortium name="EnsemblMetazoa"/>
        </authorList>
    </citation>
    <scope>IDENTIFICATION</scope>
</reference>